<dbReference type="GO" id="GO:0005743">
    <property type="term" value="C:mitochondrial inner membrane"/>
    <property type="evidence" value="ECO:0007669"/>
    <property type="project" value="UniProtKB-SubCell"/>
</dbReference>
<dbReference type="Gene3D" id="3.50.50.100">
    <property type="match status" value="2"/>
</dbReference>
<dbReference type="SUPFAM" id="SSF51905">
    <property type="entry name" value="FAD/NAD(P)-binding domain"/>
    <property type="match status" value="2"/>
</dbReference>
<dbReference type="Proteomes" id="UP000256601">
    <property type="component" value="Unassembled WGS sequence"/>
</dbReference>
<evidence type="ECO:0000256" key="1">
    <source>
        <dbReference type="ARBA" id="ARBA00004137"/>
    </source>
</evidence>
<dbReference type="InterPro" id="IPR036188">
    <property type="entry name" value="FAD/NAD-bd_sf"/>
</dbReference>
<dbReference type="eggNOG" id="KOG2495">
    <property type="taxonomic scope" value="Eukaryota"/>
</dbReference>
<reference evidence="12 14" key="2">
    <citation type="submission" date="2018-07" db="EMBL/GenBank/DDBJ databases">
        <title>Draft Genome Assemblies for Five Robust Yarrowia lipolytica Strains Exhibiting High Lipid Production and Pentose Sugar Utilization and Sugar Alcohol Secretion from Undetoxified Lignocellulosic Biomass Hydrolysates.</title>
        <authorList>
            <consortium name="DOE Joint Genome Institute"/>
            <person name="Walker C."/>
            <person name="Ryu S."/>
            <person name="Na H."/>
            <person name="Zane M."/>
            <person name="LaButti K."/>
            <person name="Lipzen A."/>
            <person name="Haridas S."/>
            <person name="Barry K."/>
            <person name="Grigoriev I.V."/>
            <person name="Quarterman J."/>
            <person name="Slininger P."/>
            <person name="Dien B."/>
            <person name="Trinh C.T."/>
        </authorList>
    </citation>
    <scope>NUCLEOTIDE SEQUENCE [LARGE SCALE GENOMIC DNA]</scope>
    <source>
        <strain evidence="12 14">YB392</strain>
    </source>
</reference>
<comment type="similarity">
    <text evidence="2">Belongs to the NADH dehydrogenase family.</text>
</comment>
<dbReference type="InterPro" id="IPR045024">
    <property type="entry name" value="NDH-2"/>
</dbReference>
<dbReference type="PANTHER" id="PTHR43706:SF50">
    <property type="entry name" value="NADH DEHYDROGENASE (UBIQUINONE)-RELATED"/>
    <property type="match status" value="1"/>
</dbReference>
<dbReference type="GO" id="GO:0003954">
    <property type="term" value="F:NADH dehydrogenase activity"/>
    <property type="evidence" value="ECO:0007669"/>
    <property type="project" value="InterPro"/>
</dbReference>
<dbReference type="SUPFAM" id="SSF47473">
    <property type="entry name" value="EF-hand"/>
    <property type="match status" value="1"/>
</dbReference>
<evidence type="ECO:0000259" key="10">
    <source>
        <dbReference type="PROSITE" id="PS50222"/>
    </source>
</evidence>
<dbReference type="KEGG" id="yli:2912322"/>
<dbReference type="FunFam" id="3.50.50.100:FF:000002">
    <property type="entry name" value="External alternative NAD(P)H-ubiquinone oxidoreductase B1, mitochondrial"/>
    <property type="match status" value="1"/>
</dbReference>
<evidence type="ECO:0000313" key="13">
    <source>
        <dbReference type="Proteomes" id="UP000182444"/>
    </source>
</evidence>
<keyword evidence="4" id="KW-0274">FAD</keyword>
<dbReference type="PROSITE" id="PS00018">
    <property type="entry name" value="EF_HAND_1"/>
    <property type="match status" value="1"/>
</dbReference>
<dbReference type="Pfam" id="PF00036">
    <property type="entry name" value="EF-hand_1"/>
    <property type="match status" value="1"/>
</dbReference>
<dbReference type="GeneID" id="2912322"/>
<dbReference type="Pfam" id="PF22366">
    <property type="entry name" value="NDH2_C"/>
    <property type="match status" value="1"/>
</dbReference>
<dbReference type="VEuPathDB" id="FungiDB:YALI0_E05599g"/>
<keyword evidence="7" id="KW-0560">Oxidoreductase</keyword>
<keyword evidence="9" id="KW-0812">Transmembrane</keyword>
<keyword evidence="9" id="KW-0472">Membrane</keyword>
<evidence type="ECO:0000313" key="14">
    <source>
        <dbReference type="Proteomes" id="UP000256601"/>
    </source>
</evidence>
<evidence type="ECO:0000313" key="11">
    <source>
        <dbReference type="EMBL" id="AOW04998.1"/>
    </source>
</evidence>
<evidence type="ECO:0000313" key="12">
    <source>
        <dbReference type="EMBL" id="RDW23163.1"/>
    </source>
</evidence>
<dbReference type="OrthoDB" id="5376590at2759"/>
<accession>A0A1D8NH95</accession>
<evidence type="ECO:0000256" key="4">
    <source>
        <dbReference type="ARBA" id="ARBA00022827"/>
    </source>
</evidence>
<keyword evidence="5" id="KW-0106">Calcium</keyword>
<dbReference type="VEuPathDB" id="FungiDB:YALI1_E06573g"/>
<dbReference type="InterPro" id="IPR054585">
    <property type="entry name" value="NDH2-like_C"/>
</dbReference>
<evidence type="ECO:0000256" key="7">
    <source>
        <dbReference type="ARBA" id="ARBA00023002"/>
    </source>
</evidence>
<comment type="subcellular location">
    <subcellularLocation>
        <location evidence="1">Mitochondrion inner membrane</location>
        <topology evidence="1">Peripheral membrane protein</topology>
        <orientation evidence="1">Intermembrane side</orientation>
    </subcellularLocation>
</comment>
<dbReference type="InterPro" id="IPR018247">
    <property type="entry name" value="EF_Hand_1_Ca_BS"/>
</dbReference>
<keyword evidence="9" id="KW-1133">Transmembrane helix</keyword>
<dbReference type="OMA" id="HVDVLTN"/>
<dbReference type="InterPro" id="IPR023753">
    <property type="entry name" value="FAD/NAD-binding_dom"/>
</dbReference>
<dbReference type="InterPro" id="IPR002048">
    <property type="entry name" value="EF_hand_dom"/>
</dbReference>
<sequence>MLRPLTRAGALSSLTRPAAVRTAFRSLHCSRPALQTHTPLSRGKKFLKFSLATFGAIGLGATALVVSFLVYDISSYKEIDDCGDIDVHALALSPRRGGPKNLPIFDSWLDDTDTPEKAESSSKPRLVVLGSGWGSVALLNALKPGDYNVTLISPSNYFLFTPMLPSATVGTLELRSITEPVRRICAAAAAHFVNASANNIDFKERLIECSQRDPVTGDTVNFYVPYDKVVVGVGCTTNTHGVKGLQYCHFLKTVDDSKSIRNQLVANLEKAALPSTSIDERKRLLSFVVCGGGPTGVEMAAEVYDLMNEDLAKHYPKALRNLVSVHVIQSRSAILNTFDHSVSEYAMERFKHDNIDLLINSRVVEVKEDRVLFSQADPKDPSKKIIKEVPFGLCLWSTGVDQSPLTKSIVKDIGAPNQTNRRAIETDPQLRILGTPEGQAYAIGDCSTVRTHVLDTALDILKSHVLASRPFSANTQETPEALEKRVHEIKLTVGEVKRLTAVLQKTLPDSSEHFVRIDELFQEYDADHSGTLSYSELTKMLKDVDQKITSLPATAQRANQQGVYLGKKLRKIASIGAAAYDTPVPYGDIDAAYYKPFKYKHLGNLAYLGNAAVFDFGKHGTFTGGLLGMYIWRSAYFSQCVSFRTRALMFQDWLKRGLFGRDFIAP</sequence>
<keyword evidence="8" id="KW-0520">NAD</keyword>
<dbReference type="RefSeq" id="XP_503592.1">
    <property type="nucleotide sequence ID" value="XM_503592.1"/>
</dbReference>
<feature type="domain" description="EF-hand" evidence="10">
    <location>
        <begin position="512"/>
        <end position="547"/>
    </location>
</feature>
<evidence type="ECO:0000256" key="5">
    <source>
        <dbReference type="ARBA" id="ARBA00022837"/>
    </source>
</evidence>
<keyword evidence="6" id="KW-0809">Transit peptide</keyword>
<evidence type="ECO:0000256" key="2">
    <source>
        <dbReference type="ARBA" id="ARBA00005272"/>
    </source>
</evidence>
<dbReference type="SMART" id="SM00054">
    <property type="entry name" value="EFh"/>
    <property type="match status" value="1"/>
</dbReference>
<dbReference type="AlphaFoldDB" id="A0A1D8NH95"/>
<reference evidence="11 13" key="1">
    <citation type="journal article" date="2016" name="PLoS ONE">
        <title>Sequence Assembly of Yarrowia lipolytica Strain W29/CLIB89 Shows Transposable Element Diversity.</title>
        <authorList>
            <person name="Magnan C."/>
            <person name="Yu J."/>
            <person name="Chang I."/>
            <person name="Jahn E."/>
            <person name="Kanomata Y."/>
            <person name="Wu J."/>
            <person name="Zeller M."/>
            <person name="Oakes M."/>
            <person name="Baldi P."/>
            <person name="Sandmeyer S."/>
        </authorList>
    </citation>
    <scope>NUCLEOTIDE SEQUENCE [LARGE SCALE GENOMIC DNA]</scope>
    <source>
        <strain evidence="11">CLIB89</strain>
        <strain evidence="13">CLIB89(W29)</strain>
    </source>
</reference>
<proteinExistence type="inferred from homology"/>
<dbReference type="Pfam" id="PF07992">
    <property type="entry name" value="Pyr_redox_2"/>
    <property type="match status" value="1"/>
</dbReference>
<dbReference type="PROSITE" id="PS50222">
    <property type="entry name" value="EF_HAND_2"/>
    <property type="match status" value="1"/>
</dbReference>
<dbReference type="EMBL" id="CP017557">
    <property type="protein sequence ID" value="AOW04998.1"/>
    <property type="molecule type" value="Genomic_DNA"/>
</dbReference>
<organism evidence="11 13">
    <name type="scientific">Yarrowia lipolytica</name>
    <name type="common">Candida lipolytica</name>
    <dbReference type="NCBI Taxonomy" id="4952"/>
    <lineage>
        <taxon>Eukaryota</taxon>
        <taxon>Fungi</taxon>
        <taxon>Dikarya</taxon>
        <taxon>Ascomycota</taxon>
        <taxon>Saccharomycotina</taxon>
        <taxon>Dipodascomycetes</taxon>
        <taxon>Dipodascales</taxon>
        <taxon>Dipodascales incertae sedis</taxon>
        <taxon>Yarrowia</taxon>
    </lineage>
</organism>
<evidence type="ECO:0000256" key="3">
    <source>
        <dbReference type="ARBA" id="ARBA00022630"/>
    </source>
</evidence>
<keyword evidence="3" id="KW-0285">Flavoprotein</keyword>
<protein>
    <recommendedName>
        <fullName evidence="10">EF-hand domain-containing protein</fullName>
    </recommendedName>
</protein>
<evidence type="ECO:0000256" key="9">
    <source>
        <dbReference type="SAM" id="Phobius"/>
    </source>
</evidence>
<gene>
    <name evidence="12" type="ORF">B0I71DRAFT_136396</name>
    <name evidence="11" type="ORF">YALI1_E06573g</name>
</gene>
<dbReference type="InterPro" id="IPR011992">
    <property type="entry name" value="EF-hand-dom_pair"/>
</dbReference>
<dbReference type="GO" id="GO:0005509">
    <property type="term" value="F:calcium ion binding"/>
    <property type="evidence" value="ECO:0007669"/>
    <property type="project" value="InterPro"/>
</dbReference>
<name>A0A1D8NH95_YARLL</name>
<dbReference type="FunFam" id="3.50.50.100:FF:000005">
    <property type="entry name" value="NADH-ubiquinone oxidoreductase 64 kDa subunit"/>
    <property type="match status" value="1"/>
</dbReference>
<evidence type="ECO:0000256" key="8">
    <source>
        <dbReference type="ARBA" id="ARBA00023027"/>
    </source>
</evidence>
<dbReference type="Proteomes" id="UP000182444">
    <property type="component" value="Chromosome 1E"/>
</dbReference>
<dbReference type="EMBL" id="KZ859106">
    <property type="protein sequence ID" value="RDW23163.1"/>
    <property type="molecule type" value="Genomic_DNA"/>
</dbReference>
<evidence type="ECO:0000256" key="6">
    <source>
        <dbReference type="ARBA" id="ARBA00022946"/>
    </source>
</evidence>
<feature type="transmembrane region" description="Helical" evidence="9">
    <location>
        <begin position="49"/>
        <end position="71"/>
    </location>
</feature>
<dbReference type="PANTHER" id="PTHR43706">
    <property type="entry name" value="NADH DEHYDROGENASE"/>
    <property type="match status" value="1"/>
</dbReference>